<dbReference type="AlphaFoldDB" id="A0A5C3QB97"/>
<dbReference type="EMBL" id="ML178845">
    <property type="protein sequence ID" value="TFK97670.1"/>
    <property type="molecule type" value="Genomic_DNA"/>
</dbReference>
<evidence type="ECO:0000256" key="1">
    <source>
        <dbReference type="SAM" id="MobiDB-lite"/>
    </source>
</evidence>
<keyword evidence="2" id="KW-1133">Transmembrane helix</keyword>
<keyword evidence="2" id="KW-0472">Membrane</keyword>
<accession>A0A5C3QB97</accession>
<feature type="compositionally biased region" description="Polar residues" evidence="1">
    <location>
        <begin position="244"/>
        <end position="253"/>
    </location>
</feature>
<gene>
    <name evidence="3" type="ORF">BDV98DRAFT_574008</name>
</gene>
<proteinExistence type="predicted"/>
<evidence type="ECO:0000313" key="4">
    <source>
        <dbReference type="Proteomes" id="UP000305067"/>
    </source>
</evidence>
<feature type="compositionally biased region" description="Pro residues" evidence="1">
    <location>
        <begin position="55"/>
        <end position="73"/>
    </location>
</feature>
<keyword evidence="2" id="KW-0812">Transmembrane</keyword>
<keyword evidence="4" id="KW-1185">Reference proteome</keyword>
<reference evidence="3 4" key="1">
    <citation type="journal article" date="2019" name="Nat. Ecol. Evol.">
        <title>Megaphylogeny resolves global patterns of mushroom evolution.</title>
        <authorList>
            <person name="Varga T."/>
            <person name="Krizsan K."/>
            <person name="Foldi C."/>
            <person name="Dima B."/>
            <person name="Sanchez-Garcia M."/>
            <person name="Sanchez-Ramirez S."/>
            <person name="Szollosi G.J."/>
            <person name="Szarkandi J.G."/>
            <person name="Papp V."/>
            <person name="Albert L."/>
            <person name="Andreopoulos W."/>
            <person name="Angelini C."/>
            <person name="Antonin V."/>
            <person name="Barry K.W."/>
            <person name="Bougher N.L."/>
            <person name="Buchanan P."/>
            <person name="Buyck B."/>
            <person name="Bense V."/>
            <person name="Catcheside P."/>
            <person name="Chovatia M."/>
            <person name="Cooper J."/>
            <person name="Damon W."/>
            <person name="Desjardin D."/>
            <person name="Finy P."/>
            <person name="Geml J."/>
            <person name="Haridas S."/>
            <person name="Hughes K."/>
            <person name="Justo A."/>
            <person name="Karasinski D."/>
            <person name="Kautmanova I."/>
            <person name="Kiss B."/>
            <person name="Kocsube S."/>
            <person name="Kotiranta H."/>
            <person name="LaButti K.M."/>
            <person name="Lechner B.E."/>
            <person name="Liimatainen K."/>
            <person name="Lipzen A."/>
            <person name="Lukacs Z."/>
            <person name="Mihaltcheva S."/>
            <person name="Morgado L.N."/>
            <person name="Niskanen T."/>
            <person name="Noordeloos M.E."/>
            <person name="Ohm R.A."/>
            <person name="Ortiz-Santana B."/>
            <person name="Ovrebo C."/>
            <person name="Racz N."/>
            <person name="Riley R."/>
            <person name="Savchenko A."/>
            <person name="Shiryaev A."/>
            <person name="Soop K."/>
            <person name="Spirin V."/>
            <person name="Szebenyi C."/>
            <person name="Tomsovsky M."/>
            <person name="Tulloss R.E."/>
            <person name="Uehling J."/>
            <person name="Grigoriev I.V."/>
            <person name="Vagvolgyi C."/>
            <person name="Papp T."/>
            <person name="Martin F.M."/>
            <person name="Miettinen O."/>
            <person name="Hibbett D.S."/>
            <person name="Nagy L.G."/>
        </authorList>
    </citation>
    <scope>NUCLEOTIDE SEQUENCE [LARGE SCALE GENOMIC DNA]</scope>
    <source>
        <strain evidence="3 4">CBS 309.79</strain>
    </source>
</reference>
<evidence type="ECO:0000313" key="3">
    <source>
        <dbReference type="EMBL" id="TFK97670.1"/>
    </source>
</evidence>
<organism evidence="3 4">
    <name type="scientific">Pterulicium gracile</name>
    <dbReference type="NCBI Taxonomy" id="1884261"/>
    <lineage>
        <taxon>Eukaryota</taxon>
        <taxon>Fungi</taxon>
        <taxon>Dikarya</taxon>
        <taxon>Basidiomycota</taxon>
        <taxon>Agaricomycotina</taxon>
        <taxon>Agaricomycetes</taxon>
        <taxon>Agaricomycetidae</taxon>
        <taxon>Agaricales</taxon>
        <taxon>Pleurotineae</taxon>
        <taxon>Pterulaceae</taxon>
        <taxon>Pterulicium</taxon>
    </lineage>
</organism>
<name>A0A5C3QB97_9AGAR</name>
<evidence type="ECO:0000256" key="2">
    <source>
        <dbReference type="SAM" id="Phobius"/>
    </source>
</evidence>
<feature type="region of interest" description="Disordered" evidence="1">
    <location>
        <begin position="117"/>
        <end position="253"/>
    </location>
</feature>
<dbReference type="Proteomes" id="UP000305067">
    <property type="component" value="Unassembled WGS sequence"/>
</dbReference>
<protein>
    <submittedName>
        <fullName evidence="3">Uncharacterized protein</fullName>
    </submittedName>
</protein>
<feature type="compositionally biased region" description="Polar residues" evidence="1">
    <location>
        <begin position="153"/>
        <end position="167"/>
    </location>
</feature>
<feature type="transmembrane region" description="Helical" evidence="2">
    <location>
        <begin position="86"/>
        <end position="107"/>
    </location>
</feature>
<feature type="region of interest" description="Disordered" evidence="1">
    <location>
        <begin position="30"/>
        <end position="78"/>
    </location>
</feature>
<sequence>MSSFVSFSFSEGGGFGTVVGDTMVVATPSPDVGSSVGVMEPSPFTTTSVFATTSPSPPGPSPTPTPTDPPPPDSELASASGKDDRYIWWIVFGLLCLLGLLLGALLYRAWRRRRKARRQAEVMRGLPMPIGTARSRARGQRSGGGSGPVRLNSDLTQGTEMRSNEPSSVPLMHGQVGSVSAPAPSLKAPRPRHSSGPAILLLDNDDDERTTDAGHSHTPPASPNDLLRRSLAPLHTGNGDHRPTSSATAFLNDTDPFASTSDLSTSCTERGSHGTALVHDPALAPLRATTTRESVRSDSASEYSVLSATTSMRHHLEAELERREGEDSGQVEGQGVARQSSVARMLCERGNRTAKQLNRVSTIESRMGRSSQGVGL</sequence>